<feature type="signal peptide" evidence="3">
    <location>
        <begin position="1"/>
        <end position="24"/>
    </location>
</feature>
<feature type="compositionally biased region" description="Basic and acidic residues" evidence="1">
    <location>
        <begin position="109"/>
        <end position="121"/>
    </location>
</feature>
<feature type="chain" id="PRO_5006059102" description="RxLR-like protein" evidence="3">
    <location>
        <begin position="25"/>
        <end position="200"/>
    </location>
</feature>
<dbReference type="Proteomes" id="UP000054928">
    <property type="component" value="Unassembled WGS sequence"/>
</dbReference>
<evidence type="ECO:0000313" key="5">
    <source>
        <dbReference type="Proteomes" id="UP000054928"/>
    </source>
</evidence>
<evidence type="ECO:0000256" key="3">
    <source>
        <dbReference type="SAM" id="SignalP"/>
    </source>
</evidence>
<feature type="transmembrane region" description="Helical" evidence="2">
    <location>
        <begin position="157"/>
        <end position="178"/>
    </location>
</feature>
<accession>A0A0P1B0X7</accession>
<reference evidence="5" key="1">
    <citation type="submission" date="2014-09" db="EMBL/GenBank/DDBJ databases">
        <authorList>
            <person name="Sharma Rahul"/>
            <person name="Thines Marco"/>
        </authorList>
    </citation>
    <scope>NUCLEOTIDE SEQUENCE [LARGE SCALE GENOMIC DNA]</scope>
</reference>
<feature type="compositionally biased region" description="Basic and acidic residues" evidence="1">
    <location>
        <begin position="142"/>
        <end position="151"/>
    </location>
</feature>
<proteinExistence type="predicted"/>
<feature type="compositionally biased region" description="Basic residues" evidence="1">
    <location>
        <begin position="122"/>
        <end position="141"/>
    </location>
</feature>
<keyword evidence="2" id="KW-0472">Membrane</keyword>
<evidence type="ECO:0008006" key="6">
    <source>
        <dbReference type="Google" id="ProtNLM"/>
    </source>
</evidence>
<evidence type="ECO:0000256" key="1">
    <source>
        <dbReference type="SAM" id="MobiDB-lite"/>
    </source>
</evidence>
<dbReference type="EMBL" id="CCYD01002864">
    <property type="protein sequence ID" value="CEG47817.1"/>
    <property type="molecule type" value="Genomic_DNA"/>
</dbReference>
<dbReference type="AlphaFoldDB" id="A0A0P1B0X7"/>
<protein>
    <recommendedName>
        <fullName evidence="6">RxLR-like protein</fullName>
    </recommendedName>
</protein>
<keyword evidence="2" id="KW-1133">Transmembrane helix</keyword>
<evidence type="ECO:0000313" key="4">
    <source>
        <dbReference type="EMBL" id="CEG47817.1"/>
    </source>
</evidence>
<dbReference type="OMA" id="HRIQRYL"/>
<organism evidence="4 5">
    <name type="scientific">Plasmopara halstedii</name>
    <name type="common">Downy mildew of sunflower</name>
    <dbReference type="NCBI Taxonomy" id="4781"/>
    <lineage>
        <taxon>Eukaryota</taxon>
        <taxon>Sar</taxon>
        <taxon>Stramenopiles</taxon>
        <taxon>Oomycota</taxon>
        <taxon>Peronosporomycetes</taxon>
        <taxon>Peronosporales</taxon>
        <taxon>Peronosporaceae</taxon>
        <taxon>Plasmopara</taxon>
    </lineage>
</organism>
<keyword evidence="5" id="KW-1185">Reference proteome</keyword>
<feature type="region of interest" description="Disordered" evidence="1">
    <location>
        <begin position="109"/>
        <end position="151"/>
    </location>
</feature>
<evidence type="ECO:0000256" key="2">
    <source>
        <dbReference type="SAM" id="Phobius"/>
    </source>
</evidence>
<dbReference type="RefSeq" id="XP_024584186.1">
    <property type="nucleotide sequence ID" value="XM_024718826.1"/>
</dbReference>
<name>A0A0P1B0X7_PLAHL</name>
<keyword evidence="2" id="KW-0812">Transmembrane</keyword>
<dbReference type="GeneID" id="36400206"/>
<keyword evidence="3" id="KW-0732">Signal</keyword>
<dbReference type="Pfam" id="PF26336">
    <property type="entry name" value="MacP_activator"/>
    <property type="match status" value="1"/>
</dbReference>
<sequence>MRRGLQVRLLATVMALAAVVVVDTEHVEEKFDADSDLVVEEETIESIQEAADAREVDPRLTHTVMENIISKLSPKCHKQVKDNLDDPSQMSERCREEISRRIQRYLKRLDEKEKTNTEGKKTGRHHKNKKRRSRKKKKLTKSQREAQKKEEEYKQTLQTILGFVATLAAVITGAMFYINRKLKAAGMYYPNPEAKATCCD</sequence>
<dbReference type="OrthoDB" id="76194at2759"/>
<dbReference type="InterPro" id="IPR047752">
    <property type="entry name" value="MacP"/>
</dbReference>